<keyword evidence="1" id="KW-0812">Transmembrane</keyword>
<dbReference type="Pfam" id="PF20181">
    <property type="entry name" value="DUF6544"/>
    <property type="match status" value="1"/>
</dbReference>
<evidence type="ECO:0000256" key="1">
    <source>
        <dbReference type="SAM" id="Phobius"/>
    </source>
</evidence>
<dbReference type="AlphaFoldDB" id="A0A832EC09"/>
<proteinExistence type="predicted"/>
<feature type="transmembrane region" description="Helical" evidence="1">
    <location>
        <begin position="39"/>
        <end position="59"/>
    </location>
</feature>
<protein>
    <submittedName>
        <fullName evidence="2">Uncharacterized protein</fullName>
    </submittedName>
</protein>
<reference evidence="2" key="1">
    <citation type="journal article" date="2020" name="mSystems">
        <title>Genome- and Community-Level Interaction Insights into Carbon Utilization and Element Cycling Functions of Hydrothermarchaeota in Hydrothermal Sediment.</title>
        <authorList>
            <person name="Zhou Z."/>
            <person name="Liu Y."/>
            <person name="Xu W."/>
            <person name="Pan J."/>
            <person name="Luo Z.H."/>
            <person name="Li M."/>
        </authorList>
    </citation>
    <scope>NUCLEOTIDE SEQUENCE [LARGE SCALE GENOMIC DNA]</scope>
    <source>
        <strain evidence="2">SpSt-456</strain>
    </source>
</reference>
<organism evidence="2">
    <name type="scientific">Desulfacinum infernum</name>
    <dbReference type="NCBI Taxonomy" id="35837"/>
    <lineage>
        <taxon>Bacteria</taxon>
        <taxon>Pseudomonadati</taxon>
        <taxon>Thermodesulfobacteriota</taxon>
        <taxon>Syntrophobacteria</taxon>
        <taxon>Syntrophobacterales</taxon>
        <taxon>Syntrophobacteraceae</taxon>
        <taxon>Desulfacinum</taxon>
    </lineage>
</organism>
<gene>
    <name evidence="2" type="ORF">ENS06_16530</name>
</gene>
<dbReference type="EMBL" id="DSTK01000044">
    <property type="protein sequence ID" value="HFK98917.1"/>
    <property type="molecule type" value="Genomic_DNA"/>
</dbReference>
<accession>A0A832EC09</accession>
<name>A0A832EC09_9BACT</name>
<keyword evidence="1" id="KW-0472">Membrane</keyword>
<evidence type="ECO:0000313" key="2">
    <source>
        <dbReference type="EMBL" id="HFK98917.1"/>
    </source>
</evidence>
<feature type="transmembrane region" description="Helical" evidence="1">
    <location>
        <begin position="64"/>
        <end position="85"/>
    </location>
</feature>
<feature type="transmembrane region" description="Helical" evidence="1">
    <location>
        <begin position="91"/>
        <end position="113"/>
    </location>
</feature>
<comment type="caution">
    <text evidence="2">The sequence shown here is derived from an EMBL/GenBank/DDBJ whole genome shotgun (WGS) entry which is preliminary data.</text>
</comment>
<keyword evidence="1" id="KW-1133">Transmembrane helix</keyword>
<dbReference type="InterPro" id="IPR046674">
    <property type="entry name" value="DUF6544"/>
</dbReference>
<sequence length="376" mass="41348">MRIALSLLITLHAVIHIMGFAKAFGLVSLEPLRVPISRPMGLLWLVAAVLLIAAAAAILTLPRWFWLVGALGLVASQTAIIASWGDARFGTIANAVLLAIVIYGAFAWGPFGLRAEYERLVRDGLAQAAAGTRPRNITEADLAGLPPPVQRYLRFAGVVGTPRVQGFRARLTGRIRSSATAPWMPFMAEQHNFYDPPRRYFWMEATRGGLPVDGLHAYGETDASMRIRLLSLVPVVDLGGSDMMRTETVTIFNDMCIFAPGSLLDPSIRWREIDKRSVEATYTNGPHTICAVLVFDDSGALVNFRSDDRPALAEDGKTMLPQRWSTPIRDYRTFGPYRLATRAEGRYAPTSGEYAYIEIEVREVSTEIVPGKGGNK</sequence>